<accession>A0ABT2N4Q3</accession>
<name>A0ABT2N4Q3_9CYAN</name>
<proteinExistence type="predicted"/>
<sequence length="81" mass="9715">MNFHHLSVSEFLIKLNELFDWDHRIKRVFKVCGNSLIVACEDNLLRSVTYSNSEWIWLDSYEEEPQEVPQVPDFVRQFVQV</sequence>
<reference evidence="1 2" key="1">
    <citation type="journal article" date="2022" name="Front. Microbiol.">
        <title>High genomic differentiation and limited gene flow indicate recent cryptic speciation within the genus Laspinema (cyanobacteria).</title>
        <authorList>
            <person name="Stanojkovic A."/>
            <person name="Skoupy S."/>
            <person name="Skaloud P."/>
            <person name="Dvorak P."/>
        </authorList>
    </citation>
    <scope>NUCLEOTIDE SEQUENCE [LARGE SCALE GENOMIC DNA]</scope>
    <source>
        <strain evidence="1 2">D3b</strain>
    </source>
</reference>
<organism evidence="1 2">
    <name type="scientific">Laspinema olomoucense D3b</name>
    <dbReference type="NCBI Taxonomy" id="2953688"/>
    <lineage>
        <taxon>Bacteria</taxon>
        <taxon>Bacillati</taxon>
        <taxon>Cyanobacteriota</taxon>
        <taxon>Cyanophyceae</taxon>
        <taxon>Oscillatoriophycideae</taxon>
        <taxon>Oscillatoriales</taxon>
        <taxon>Laspinemataceae</taxon>
        <taxon>Laspinema</taxon>
        <taxon>Laspinema olomoucense</taxon>
    </lineage>
</organism>
<comment type="caution">
    <text evidence="1">The sequence shown here is derived from an EMBL/GenBank/DDBJ whole genome shotgun (WGS) entry which is preliminary data.</text>
</comment>
<dbReference type="EMBL" id="JAMXFA010000008">
    <property type="protein sequence ID" value="MCT7977663.1"/>
    <property type="molecule type" value="Genomic_DNA"/>
</dbReference>
<gene>
    <name evidence="1" type="ORF">NG792_08100</name>
</gene>
<evidence type="ECO:0000313" key="2">
    <source>
        <dbReference type="Proteomes" id="UP001525961"/>
    </source>
</evidence>
<evidence type="ECO:0000313" key="1">
    <source>
        <dbReference type="EMBL" id="MCT7977663.1"/>
    </source>
</evidence>
<dbReference type="Proteomes" id="UP001525961">
    <property type="component" value="Unassembled WGS sequence"/>
</dbReference>
<protein>
    <submittedName>
        <fullName evidence="1">Uncharacterized protein</fullName>
    </submittedName>
</protein>
<keyword evidence="2" id="KW-1185">Reference proteome</keyword>
<dbReference type="RefSeq" id="WP_261235125.1">
    <property type="nucleotide sequence ID" value="NZ_JAMXFA010000008.1"/>
</dbReference>